<dbReference type="GO" id="GO:0016491">
    <property type="term" value="F:oxidoreductase activity"/>
    <property type="evidence" value="ECO:0007669"/>
    <property type="project" value="TreeGrafter"/>
</dbReference>
<evidence type="ECO:0000313" key="2">
    <source>
        <dbReference type="EMBL" id="SDK49661.1"/>
    </source>
</evidence>
<dbReference type="EMBL" id="FNGF01000001">
    <property type="protein sequence ID" value="SDK49661.1"/>
    <property type="molecule type" value="Genomic_DNA"/>
</dbReference>
<dbReference type="PANTHER" id="PTHR33336:SF1">
    <property type="entry name" value="(4S)-4-HYDROXY-5-PHOSPHONOOXYPENTANE-2,3-DIONE ISOMERASE"/>
    <property type="match status" value="1"/>
</dbReference>
<organism evidence="2 3">
    <name type="scientific">Glycomyces sambucus</name>
    <dbReference type="NCBI Taxonomy" id="380244"/>
    <lineage>
        <taxon>Bacteria</taxon>
        <taxon>Bacillati</taxon>
        <taxon>Actinomycetota</taxon>
        <taxon>Actinomycetes</taxon>
        <taxon>Glycomycetales</taxon>
        <taxon>Glycomycetaceae</taxon>
        <taxon>Glycomyces</taxon>
    </lineage>
</organism>
<keyword evidence="3" id="KW-1185">Reference proteome</keyword>
<proteinExistence type="predicted"/>
<name>A0A1G9CDB3_9ACTN</name>
<dbReference type="RefSeq" id="WP_091041511.1">
    <property type="nucleotide sequence ID" value="NZ_FNGF01000001.1"/>
</dbReference>
<dbReference type="InterPro" id="IPR050744">
    <property type="entry name" value="AI-2_Isomerase_LsrG"/>
</dbReference>
<accession>A0A1G9CDB3</accession>
<reference evidence="3" key="1">
    <citation type="submission" date="2016-10" db="EMBL/GenBank/DDBJ databases">
        <authorList>
            <person name="Varghese N."/>
            <person name="Submissions S."/>
        </authorList>
    </citation>
    <scope>NUCLEOTIDE SEQUENCE [LARGE SCALE GENOMIC DNA]</scope>
    <source>
        <strain evidence="3">CGMCC 4.3147</strain>
    </source>
</reference>
<dbReference type="Gene3D" id="3.30.70.100">
    <property type="match status" value="1"/>
</dbReference>
<dbReference type="OrthoDB" id="3695636at2"/>
<dbReference type="GO" id="GO:0005829">
    <property type="term" value="C:cytosol"/>
    <property type="evidence" value="ECO:0007669"/>
    <property type="project" value="TreeGrafter"/>
</dbReference>
<evidence type="ECO:0000313" key="3">
    <source>
        <dbReference type="Proteomes" id="UP000198662"/>
    </source>
</evidence>
<dbReference type="InterPro" id="IPR007138">
    <property type="entry name" value="ABM_dom"/>
</dbReference>
<dbReference type="SUPFAM" id="SSF54909">
    <property type="entry name" value="Dimeric alpha+beta barrel"/>
    <property type="match status" value="1"/>
</dbReference>
<dbReference type="AlphaFoldDB" id="A0A1G9CDB3"/>
<gene>
    <name evidence="2" type="ORF">SAMN05216298_0276</name>
</gene>
<protein>
    <submittedName>
        <fullName evidence="2">Autoinducer 2-degrading protein</fullName>
    </submittedName>
</protein>
<dbReference type="PANTHER" id="PTHR33336">
    <property type="entry name" value="QUINOL MONOOXYGENASE YGIN-RELATED"/>
    <property type="match status" value="1"/>
</dbReference>
<dbReference type="Proteomes" id="UP000198662">
    <property type="component" value="Unassembled WGS sequence"/>
</dbReference>
<dbReference type="InterPro" id="IPR011008">
    <property type="entry name" value="Dimeric_a/b-barrel"/>
</dbReference>
<dbReference type="Pfam" id="PF03992">
    <property type="entry name" value="ABM"/>
    <property type="match status" value="1"/>
</dbReference>
<sequence length="104" mass="11654">MYQFLVAFTVEPDRRDDFVAAALKTGRDSLADEPGSIRFEVLADETDPNRFYLNEVYRDLDALNAHAAGPHFAAFFAEATAYAQGPEWLMKGRLVTRPAVETAR</sequence>
<dbReference type="PROSITE" id="PS51725">
    <property type="entry name" value="ABM"/>
    <property type="match status" value="1"/>
</dbReference>
<feature type="domain" description="ABM" evidence="1">
    <location>
        <begin position="2"/>
        <end position="94"/>
    </location>
</feature>
<evidence type="ECO:0000259" key="1">
    <source>
        <dbReference type="PROSITE" id="PS51725"/>
    </source>
</evidence>